<dbReference type="Proteomes" id="UP000605201">
    <property type="component" value="Unassembled WGS sequence"/>
</dbReference>
<dbReference type="GO" id="GO:0004769">
    <property type="term" value="F:steroid Delta-isomerase activity"/>
    <property type="evidence" value="ECO:0007669"/>
    <property type="project" value="UniProtKB-EC"/>
</dbReference>
<feature type="domain" description="FAD-dependent oxidoreductase 2 FAD-binding" evidence="16">
    <location>
        <begin position="8"/>
        <end position="41"/>
    </location>
</feature>
<accession>A0A8J6TVB8</accession>
<sequence>MAANKTYDFIIIGSGFGGSVSALRLAEKGYTVAVLEAGKRYRTEDFPKSNWNIFKYLWLPFLRCFGILRINLLSDMLILSGAGVGGGSLGYANTLLEPPDAFFKDPQWASMGDWKLTLTPFYTTAKQMLGVTPSKEIYPADELLRELAAEMGREHTFKLQEVGVFFGEPEKTVPDPYFGGAGPDRTGCCFCGGCMVGCRYNSKNTLDKNYLYLAEKLGVKIFPETKATLIRERPGGGYLIDTVRSTSFIAGGRRTFEAAELVLAAGVLGTLPLLLKCQDQGTLKRLSPQLGSRVRTNSETLMGVSAKNDDVDYSQGIAITSSIYPDDVTHVEPVRYPDGSDLMSLLSTIFIEARNPLIRRLKWFTNIICHPINFLQVLWPFGWARRTIILLVMQTLDNSVKVSFKRRWWWPFQRALVSKREFQRKKVPVFIPQAQMVTKALAHKTGGIPQSSVNEVLLNTGITAHILGGCPMGPNEAQGVIDGQNRVYGHKGLYVIDGSMVPANLGVNPGLTITAMAEHAMSHIPPKGE</sequence>
<evidence type="ECO:0000256" key="9">
    <source>
        <dbReference type="ARBA" id="ARBA00023221"/>
    </source>
</evidence>
<comment type="similarity">
    <text evidence="2">Belongs to the GMC oxidoreductase family.</text>
</comment>
<dbReference type="PANTHER" id="PTHR47470">
    <property type="entry name" value="CHOLESTEROL OXIDASE"/>
    <property type="match status" value="1"/>
</dbReference>
<evidence type="ECO:0000256" key="12">
    <source>
        <dbReference type="ARBA" id="ARBA00049645"/>
    </source>
</evidence>
<keyword evidence="6" id="KW-0560">Oxidoreductase</keyword>
<reference evidence="18 19" key="1">
    <citation type="submission" date="2020-08" db="EMBL/GenBank/DDBJ databases">
        <title>Bridging the membrane lipid divide: bacteria of the FCB group superphylum have the potential to synthesize archaeal ether lipids.</title>
        <authorList>
            <person name="Villanueva L."/>
            <person name="Von Meijenfeldt F.A.B."/>
            <person name="Westbye A.B."/>
            <person name="Yadav S."/>
            <person name="Hopmans E.C."/>
            <person name="Dutilh B.E."/>
            <person name="Sinninghe Damste J.S."/>
        </authorList>
    </citation>
    <scope>NUCLEOTIDE SEQUENCE [LARGE SCALE GENOMIC DNA]</scope>
    <source>
        <strain evidence="18">NIOZ-UU17</strain>
    </source>
</reference>
<comment type="cofactor">
    <cofactor evidence="1">
        <name>FAD</name>
        <dbReference type="ChEBI" id="CHEBI:57692"/>
    </cofactor>
</comment>
<dbReference type="Pfam" id="PF00890">
    <property type="entry name" value="FAD_binding_2"/>
    <property type="match status" value="1"/>
</dbReference>
<keyword evidence="5" id="KW-0274">FAD</keyword>
<dbReference type="GO" id="GO:0008203">
    <property type="term" value="P:cholesterol metabolic process"/>
    <property type="evidence" value="ECO:0007669"/>
    <property type="project" value="UniProtKB-KW"/>
</dbReference>
<evidence type="ECO:0000256" key="13">
    <source>
        <dbReference type="ARBA" id="ARBA00049723"/>
    </source>
</evidence>
<protein>
    <recommendedName>
        <fullName evidence="14">Cholesterol oxidase</fullName>
        <ecNumber evidence="13">1.1.3.6</ecNumber>
        <ecNumber evidence="11">5.3.3.1</ecNumber>
    </recommendedName>
    <alternativeName>
        <fullName evidence="15">Cholesterol isomerase</fullName>
    </alternativeName>
</protein>
<evidence type="ECO:0000259" key="16">
    <source>
        <dbReference type="Pfam" id="PF00890"/>
    </source>
</evidence>
<keyword evidence="8" id="KW-1207">Sterol metabolism</keyword>
<comment type="caution">
    <text evidence="18">The sequence shown here is derived from an EMBL/GenBank/DDBJ whole genome shotgun (WGS) entry which is preliminary data.</text>
</comment>
<dbReference type="EC" id="5.3.3.1" evidence="11"/>
<dbReference type="InterPro" id="IPR003953">
    <property type="entry name" value="FAD-dep_OxRdtase_2_FAD-bd"/>
</dbReference>
<feature type="domain" description="Glucose-methanol-choline oxidoreductase C-terminal" evidence="17">
    <location>
        <begin position="459"/>
        <end position="517"/>
    </location>
</feature>
<dbReference type="InterPro" id="IPR007867">
    <property type="entry name" value="GMC_OxRtase_C"/>
</dbReference>
<evidence type="ECO:0000256" key="1">
    <source>
        <dbReference type="ARBA" id="ARBA00001974"/>
    </source>
</evidence>
<keyword evidence="7" id="KW-0443">Lipid metabolism</keyword>
<evidence type="ECO:0000256" key="6">
    <source>
        <dbReference type="ARBA" id="ARBA00023002"/>
    </source>
</evidence>
<dbReference type="InterPro" id="IPR052542">
    <property type="entry name" value="Cholesterol_Oxidase"/>
</dbReference>
<dbReference type="AlphaFoldDB" id="A0A8J6TVB8"/>
<evidence type="ECO:0000256" key="2">
    <source>
        <dbReference type="ARBA" id="ARBA00010790"/>
    </source>
</evidence>
<dbReference type="EMBL" id="JACNIG010000299">
    <property type="protein sequence ID" value="MBC8433432.1"/>
    <property type="molecule type" value="Genomic_DNA"/>
</dbReference>
<dbReference type="PRINTS" id="PR00411">
    <property type="entry name" value="PNDRDTASEI"/>
</dbReference>
<comment type="pathway">
    <text evidence="12">Steroid metabolism; cholesterol degradation.</text>
</comment>
<dbReference type="InterPro" id="IPR036188">
    <property type="entry name" value="FAD/NAD-bd_sf"/>
</dbReference>
<keyword evidence="9" id="KW-0753">Steroid metabolism</keyword>
<keyword evidence="10" id="KW-0413">Isomerase</keyword>
<dbReference type="Gene3D" id="3.50.50.60">
    <property type="entry name" value="FAD/NAD(P)-binding domain"/>
    <property type="match status" value="3"/>
</dbReference>
<dbReference type="Pfam" id="PF05199">
    <property type="entry name" value="GMC_oxred_C"/>
    <property type="match status" value="1"/>
</dbReference>
<evidence type="ECO:0000256" key="4">
    <source>
        <dbReference type="ARBA" id="ARBA00022630"/>
    </source>
</evidence>
<dbReference type="GO" id="GO:0016995">
    <property type="term" value="F:cholesterol oxidase activity"/>
    <property type="evidence" value="ECO:0007669"/>
    <property type="project" value="UniProtKB-EC"/>
</dbReference>
<evidence type="ECO:0000313" key="19">
    <source>
        <dbReference type="Proteomes" id="UP000605201"/>
    </source>
</evidence>
<evidence type="ECO:0000256" key="15">
    <source>
        <dbReference type="ARBA" id="ARBA00049778"/>
    </source>
</evidence>
<evidence type="ECO:0000256" key="7">
    <source>
        <dbReference type="ARBA" id="ARBA00023098"/>
    </source>
</evidence>
<keyword evidence="4" id="KW-0285">Flavoprotein</keyword>
<proteinExistence type="inferred from homology"/>
<keyword evidence="3" id="KW-0153">Cholesterol metabolism</keyword>
<evidence type="ECO:0000256" key="14">
    <source>
        <dbReference type="ARBA" id="ARBA00049744"/>
    </source>
</evidence>
<evidence type="ECO:0000256" key="8">
    <source>
        <dbReference type="ARBA" id="ARBA00023166"/>
    </source>
</evidence>
<evidence type="ECO:0000256" key="10">
    <source>
        <dbReference type="ARBA" id="ARBA00023235"/>
    </source>
</evidence>
<evidence type="ECO:0000256" key="11">
    <source>
        <dbReference type="ARBA" id="ARBA00038856"/>
    </source>
</evidence>
<evidence type="ECO:0000256" key="5">
    <source>
        <dbReference type="ARBA" id="ARBA00022827"/>
    </source>
</evidence>
<name>A0A8J6TVB8_9BACT</name>
<gene>
    <name evidence="18" type="ORF">H8D96_16100</name>
</gene>
<evidence type="ECO:0000313" key="18">
    <source>
        <dbReference type="EMBL" id="MBC8433432.1"/>
    </source>
</evidence>
<evidence type="ECO:0000256" key="3">
    <source>
        <dbReference type="ARBA" id="ARBA00022548"/>
    </source>
</evidence>
<organism evidence="18 19">
    <name type="scientific">Candidatus Desulfatibia vada</name>
    <dbReference type="NCBI Taxonomy" id="2841696"/>
    <lineage>
        <taxon>Bacteria</taxon>
        <taxon>Pseudomonadati</taxon>
        <taxon>Thermodesulfobacteriota</taxon>
        <taxon>Desulfobacteria</taxon>
        <taxon>Desulfobacterales</taxon>
        <taxon>Desulfobacterales incertae sedis</taxon>
        <taxon>Candidatus Desulfatibia</taxon>
    </lineage>
</organism>
<dbReference type="SUPFAM" id="SSF51905">
    <property type="entry name" value="FAD/NAD(P)-binding domain"/>
    <property type="match status" value="1"/>
</dbReference>
<dbReference type="PANTHER" id="PTHR47470:SF1">
    <property type="entry name" value="FAD-DEPENDENT OXIDOREDUCTASE 2 FAD BINDING DOMAIN-CONTAINING PROTEIN"/>
    <property type="match status" value="1"/>
</dbReference>
<evidence type="ECO:0000259" key="17">
    <source>
        <dbReference type="Pfam" id="PF05199"/>
    </source>
</evidence>
<dbReference type="EC" id="1.1.3.6" evidence="13"/>